<evidence type="ECO:0000256" key="1">
    <source>
        <dbReference type="ARBA" id="ARBA00004141"/>
    </source>
</evidence>
<dbReference type="InterPro" id="IPR006977">
    <property type="entry name" value="Yip1_dom"/>
</dbReference>
<reference evidence="8" key="1">
    <citation type="journal article" date="2019" name="Int. J. Syst. Evol. Microbiol.">
        <title>The Global Catalogue of Microorganisms (GCM) 10K type strain sequencing project: providing services to taxonomists for standard genome sequencing and annotation.</title>
        <authorList>
            <consortium name="The Broad Institute Genomics Platform"/>
            <consortium name="The Broad Institute Genome Sequencing Center for Infectious Disease"/>
            <person name="Wu L."/>
            <person name="Ma J."/>
        </authorList>
    </citation>
    <scope>NUCLEOTIDE SEQUENCE [LARGE SCALE GENOMIC DNA]</scope>
    <source>
        <strain evidence="8">JCM 17555</strain>
    </source>
</reference>
<accession>A0ABP7Q4X3</accession>
<feature type="transmembrane region" description="Helical" evidence="5">
    <location>
        <begin position="171"/>
        <end position="192"/>
    </location>
</feature>
<keyword evidence="2 5" id="KW-0812">Transmembrane</keyword>
<dbReference type="Proteomes" id="UP001501337">
    <property type="component" value="Unassembled WGS sequence"/>
</dbReference>
<dbReference type="RefSeq" id="WP_344809095.1">
    <property type="nucleotide sequence ID" value="NZ_BAABBO010000019.1"/>
</dbReference>
<protein>
    <submittedName>
        <fullName evidence="7">Yip1 family protein</fullName>
    </submittedName>
</protein>
<evidence type="ECO:0000256" key="5">
    <source>
        <dbReference type="SAM" id="Phobius"/>
    </source>
</evidence>
<evidence type="ECO:0000256" key="4">
    <source>
        <dbReference type="ARBA" id="ARBA00023136"/>
    </source>
</evidence>
<evidence type="ECO:0000259" key="6">
    <source>
        <dbReference type="Pfam" id="PF04893"/>
    </source>
</evidence>
<feature type="transmembrane region" description="Helical" evidence="5">
    <location>
        <begin position="30"/>
        <end position="50"/>
    </location>
</feature>
<feature type="transmembrane region" description="Helical" evidence="5">
    <location>
        <begin position="132"/>
        <end position="150"/>
    </location>
</feature>
<gene>
    <name evidence="7" type="ORF">GCM10022278_36400</name>
</gene>
<comment type="caution">
    <text evidence="7">The sequence shown here is derived from an EMBL/GenBank/DDBJ whole genome shotgun (WGS) entry which is preliminary data.</text>
</comment>
<comment type="subcellular location">
    <subcellularLocation>
        <location evidence="1">Membrane</location>
        <topology evidence="1">Multi-pass membrane protein</topology>
    </subcellularLocation>
</comment>
<evidence type="ECO:0000256" key="3">
    <source>
        <dbReference type="ARBA" id="ARBA00022989"/>
    </source>
</evidence>
<name>A0ABP7Q4X3_9GAMM</name>
<keyword evidence="4 5" id="KW-0472">Membrane</keyword>
<keyword evidence="3 5" id="KW-1133">Transmembrane helix</keyword>
<organism evidence="7 8">
    <name type="scientific">Allohahella marinimesophila</name>
    <dbReference type="NCBI Taxonomy" id="1054972"/>
    <lineage>
        <taxon>Bacteria</taxon>
        <taxon>Pseudomonadati</taxon>
        <taxon>Pseudomonadota</taxon>
        <taxon>Gammaproteobacteria</taxon>
        <taxon>Oceanospirillales</taxon>
        <taxon>Hahellaceae</taxon>
        <taxon>Allohahella</taxon>
    </lineage>
</organism>
<evidence type="ECO:0000313" key="7">
    <source>
        <dbReference type="EMBL" id="GAA3976253.1"/>
    </source>
</evidence>
<evidence type="ECO:0000256" key="2">
    <source>
        <dbReference type="ARBA" id="ARBA00022692"/>
    </source>
</evidence>
<evidence type="ECO:0000313" key="8">
    <source>
        <dbReference type="Proteomes" id="UP001501337"/>
    </source>
</evidence>
<dbReference type="Pfam" id="PF04893">
    <property type="entry name" value="Yip1"/>
    <property type="match status" value="1"/>
</dbReference>
<keyword evidence="8" id="KW-1185">Reference proteome</keyword>
<dbReference type="EMBL" id="BAABBO010000019">
    <property type="protein sequence ID" value="GAA3976253.1"/>
    <property type="molecule type" value="Genomic_DNA"/>
</dbReference>
<feature type="transmembrane region" description="Helical" evidence="5">
    <location>
        <begin position="70"/>
        <end position="88"/>
    </location>
</feature>
<sequence length="202" mass="21740">MILEHTLGLFTHPDKEWALIRAKTESPGRLYFQHTLLLALIPAVAAYIGVTQTGWSIGGSGTVRLTTASGLSLCVLFYFAMLSGVYVLGRFIDFMAVTYGVDQEAHRGVELAAYAATPMFLAGAVAVYPNVWIVMTVGLLAVAYSVYLLYEGLPILMKIPPERGFMFASSILTVGLVMLVALIAASVVIWGLGVGPEYTTRG</sequence>
<feature type="domain" description="Yip1" evidence="6">
    <location>
        <begin position="8"/>
        <end position="182"/>
    </location>
</feature>
<proteinExistence type="predicted"/>